<dbReference type="InterPro" id="IPR038765">
    <property type="entry name" value="Papain-like_cys_pep_sf"/>
</dbReference>
<keyword evidence="7" id="KW-1185">Reference proteome</keyword>
<evidence type="ECO:0000256" key="1">
    <source>
        <dbReference type="ARBA" id="ARBA00007074"/>
    </source>
</evidence>
<evidence type="ECO:0000313" key="6">
    <source>
        <dbReference type="EMBL" id="QOR45537.1"/>
    </source>
</evidence>
<sequence>MAVRVVRGVATNIATAVAGMAGAIGGPAVLVVSALLALVLVVMSFLPSWLVNIIAGEQSGNVSFMVGDDYPWAADVRLGDGKPSDVYNTPNPFTGYYFGNCTDFVYWRVNRDMGGSLGAWVYTRQNLTPLGGNGRQWGKEGNLPGWETITNPHKAQPGDIVSFESGVLGHTSEFGHVAYVASVENGNITTENYGVAQYYVETISKADAVREIGAGRLVIKRNPALKDRVNGGFGSSNDVVKYAMSQVGMKYGRGRGHGSVDCCWLVHNAYKHARGISLPLSVPGNPPATAKCEYAMYSQGHTFGGTLVPLSKAQPGDIVFMQQKGVSKRQDNLTHVGIFAGGGKIIDAIPAGGVGVRDLSAYRYTEDIEPMVMRVAP</sequence>
<gene>
    <name evidence="6" type="ORF">INS88_09830</name>
</gene>
<keyword evidence="5" id="KW-0812">Transmembrane</keyword>
<evidence type="ECO:0000256" key="3">
    <source>
        <dbReference type="ARBA" id="ARBA00022801"/>
    </source>
</evidence>
<keyword evidence="5" id="KW-0472">Membrane</keyword>
<organism evidence="6 7">
    <name type="scientific">Trueperella pecoris</name>
    <dbReference type="NCBI Taxonomy" id="2733571"/>
    <lineage>
        <taxon>Bacteria</taxon>
        <taxon>Bacillati</taxon>
        <taxon>Actinomycetota</taxon>
        <taxon>Actinomycetes</taxon>
        <taxon>Actinomycetales</taxon>
        <taxon>Actinomycetaceae</taxon>
        <taxon>Trueperella</taxon>
    </lineage>
</organism>
<dbReference type="SUPFAM" id="SSF54001">
    <property type="entry name" value="Cysteine proteinases"/>
    <property type="match status" value="2"/>
</dbReference>
<proteinExistence type="inferred from homology"/>
<dbReference type="AlphaFoldDB" id="A0A7M1QWL7"/>
<name>A0A7M1QWL7_9ACTO</name>
<dbReference type="InterPro" id="IPR051202">
    <property type="entry name" value="Peptidase_C40"/>
</dbReference>
<dbReference type="PANTHER" id="PTHR47053:SF1">
    <property type="entry name" value="MUREIN DD-ENDOPEPTIDASE MEPH-RELATED"/>
    <property type="match status" value="1"/>
</dbReference>
<evidence type="ECO:0000313" key="7">
    <source>
        <dbReference type="Proteomes" id="UP000595053"/>
    </source>
</evidence>
<keyword evidence="4" id="KW-0788">Thiol protease</keyword>
<keyword evidence="2" id="KW-0645">Protease</keyword>
<evidence type="ECO:0000256" key="5">
    <source>
        <dbReference type="SAM" id="Phobius"/>
    </source>
</evidence>
<accession>A0A7M1QWL7</accession>
<dbReference type="Proteomes" id="UP000595053">
    <property type="component" value="Chromosome"/>
</dbReference>
<dbReference type="Pfam" id="PF00877">
    <property type="entry name" value="NLPC_P60"/>
    <property type="match status" value="1"/>
</dbReference>
<dbReference type="EMBL" id="CP063213">
    <property type="protein sequence ID" value="QOR45537.1"/>
    <property type="molecule type" value="Genomic_DNA"/>
</dbReference>
<feature type="transmembrane region" description="Helical" evidence="5">
    <location>
        <begin position="28"/>
        <end position="50"/>
    </location>
</feature>
<keyword evidence="3" id="KW-0378">Hydrolase</keyword>
<dbReference type="InterPro" id="IPR007921">
    <property type="entry name" value="CHAP_dom"/>
</dbReference>
<keyword evidence="5" id="KW-1133">Transmembrane helix</keyword>
<accession>A0A8A5U4S1</accession>
<dbReference type="Gene3D" id="3.90.1720.10">
    <property type="entry name" value="endopeptidase domain like (from Nostoc punctiforme)"/>
    <property type="match status" value="2"/>
</dbReference>
<reference evidence="6 7" key="1">
    <citation type="submission" date="2020-10" db="EMBL/GenBank/DDBJ databases">
        <title>Trueperella pecoris sp. nov. isolated from bovine and porcine specimens.</title>
        <authorList>
            <person name="Schoenecker L."/>
            <person name="Schnydrig P."/>
            <person name="Brodard I."/>
            <person name="Thomann A."/>
            <person name="Hemphill A."/>
            <person name="Rodriguez-Campos S."/>
            <person name="Perreten V."/>
            <person name="Jores J."/>
            <person name="Kittl S."/>
        </authorList>
    </citation>
    <scope>NUCLEOTIDE SEQUENCE [LARGE SCALE GENOMIC DNA]</scope>
    <source>
        <strain evidence="6 7">15A0121</strain>
    </source>
</reference>
<evidence type="ECO:0000256" key="2">
    <source>
        <dbReference type="ARBA" id="ARBA00022670"/>
    </source>
</evidence>
<dbReference type="GO" id="GO:0006508">
    <property type="term" value="P:proteolysis"/>
    <property type="evidence" value="ECO:0007669"/>
    <property type="project" value="UniProtKB-KW"/>
</dbReference>
<comment type="similarity">
    <text evidence="1">Belongs to the peptidase C40 family.</text>
</comment>
<dbReference type="PROSITE" id="PS51935">
    <property type="entry name" value="NLPC_P60"/>
    <property type="match status" value="1"/>
</dbReference>
<evidence type="ECO:0000256" key="4">
    <source>
        <dbReference type="ARBA" id="ARBA00022807"/>
    </source>
</evidence>
<dbReference type="GO" id="GO:0008234">
    <property type="term" value="F:cysteine-type peptidase activity"/>
    <property type="evidence" value="ECO:0007669"/>
    <property type="project" value="UniProtKB-KW"/>
</dbReference>
<dbReference type="InterPro" id="IPR000064">
    <property type="entry name" value="NLP_P60_dom"/>
</dbReference>
<dbReference type="PANTHER" id="PTHR47053">
    <property type="entry name" value="MUREIN DD-ENDOPEPTIDASE MEPH-RELATED"/>
    <property type="match status" value="1"/>
</dbReference>
<dbReference type="RefSeq" id="WP_197551088.1">
    <property type="nucleotide sequence ID" value="NZ_CP063213.1"/>
</dbReference>
<dbReference type="PROSITE" id="PS50911">
    <property type="entry name" value="CHAP"/>
    <property type="match status" value="1"/>
</dbReference>
<dbReference type="Pfam" id="PF05257">
    <property type="entry name" value="CHAP"/>
    <property type="match status" value="1"/>
</dbReference>
<protein>
    <submittedName>
        <fullName evidence="6">CHAP domain-containing protein</fullName>
    </submittedName>
</protein>